<dbReference type="RefSeq" id="WP_154379424.1">
    <property type="nucleotide sequence ID" value="NZ_WKJJ01000018.1"/>
</dbReference>
<sequence>MDELEKRGRGRPPKDDALTPAERAKRYRDNKRAEKLAMALSRELDEHPPDSPHRLFVELDRALSRVVELEQQLEQAQDEIARLRAQLK</sequence>
<evidence type="ECO:0000256" key="1">
    <source>
        <dbReference type="SAM" id="Coils"/>
    </source>
</evidence>
<dbReference type="EMBL" id="WKJJ01000018">
    <property type="protein sequence ID" value="MRV75153.1"/>
    <property type="molecule type" value="Genomic_DNA"/>
</dbReference>
<reference evidence="3 4" key="1">
    <citation type="submission" date="2019-11" db="EMBL/GenBank/DDBJ databases">
        <title>Novel species isolated from a subtropical stream in China.</title>
        <authorList>
            <person name="Lu H."/>
        </authorList>
    </citation>
    <scope>NUCLEOTIDE SEQUENCE [LARGE SCALE GENOMIC DNA]</scope>
    <source>
        <strain evidence="3 4">FT92W</strain>
    </source>
</reference>
<proteinExistence type="predicted"/>
<feature type="compositionally biased region" description="Basic and acidic residues" evidence="2">
    <location>
        <begin position="1"/>
        <end position="17"/>
    </location>
</feature>
<dbReference type="GO" id="GO:0003677">
    <property type="term" value="F:DNA binding"/>
    <property type="evidence" value="ECO:0007669"/>
    <property type="project" value="InterPro"/>
</dbReference>
<evidence type="ECO:0008006" key="5">
    <source>
        <dbReference type="Google" id="ProtNLM"/>
    </source>
</evidence>
<accession>A0A7X2LVM1</accession>
<dbReference type="InterPro" id="IPR017956">
    <property type="entry name" value="AT_hook_DNA-bd_motif"/>
</dbReference>
<evidence type="ECO:0000313" key="3">
    <source>
        <dbReference type="EMBL" id="MRV75153.1"/>
    </source>
</evidence>
<feature type="region of interest" description="Disordered" evidence="2">
    <location>
        <begin position="1"/>
        <end position="32"/>
    </location>
</feature>
<feature type="coiled-coil region" evidence="1">
    <location>
        <begin position="59"/>
        <end position="86"/>
    </location>
</feature>
<evidence type="ECO:0000313" key="4">
    <source>
        <dbReference type="Proteomes" id="UP000446768"/>
    </source>
</evidence>
<evidence type="ECO:0000256" key="2">
    <source>
        <dbReference type="SAM" id="MobiDB-lite"/>
    </source>
</evidence>
<gene>
    <name evidence="3" type="ORF">GJ700_25895</name>
</gene>
<comment type="caution">
    <text evidence="3">The sequence shown here is derived from an EMBL/GenBank/DDBJ whole genome shotgun (WGS) entry which is preliminary data.</text>
</comment>
<protein>
    <recommendedName>
        <fullName evidence="5">Transposase</fullName>
    </recommendedName>
</protein>
<dbReference type="Proteomes" id="UP000446768">
    <property type="component" value="Unassembled WGS sequence"/>
</dbReference>
<name>A0A7X2LVM1_9BURK</name>
<dbReference type="AlphaFoldDB" id="A0A7X2LVM1"/>
<keyword evidence="4" id="KW-1185">Reference proteome</keyword>
<dbReference type="Pfam" id="PF02178">
    <property type="entry name" value="AT_hook"/>
    <property type="match status" value="1"/>
</dbReference>
<keyword evidence="1" id="KW-0175">Coiled coil</keyword>
<organism evidence="3 4">
    <name type="scientific">Pseudoduganella rivuli</name>
    <dbReference type="NCBI Taxonomy" id="2666085"/>
    <lineage>
        <taxon>Bacteria</taxon>
        <taxon>Pseudomonadati</taxon>
        <taxon>Pseudomonadota</taxon>
        <taxon>Betaproteobacteria</taxon>
        <taxon>Burkholderiales</taxon>
        <taxon>Oxalobacteraceae</taxon>
        <taxon>Telluria group</taxon>
        <taxon>Pseudoduganella</taxon>
    </lineage>
</organism>